<evidence type="ECO:0000256" key="3">
    <source>
        <dbReference type="SAM" id="MobiDB-lite"/>
    </source>
</evidence>
<dbReference type="FunFam" id="3.40.50.2000:FF:000010">
    <property type="entry name" value="Alpha,alpha-trehalose-phosphate synthase"/>
    <property type="match status" value="1"/>
</dbReference>
<keyword evidence="5" id="KW-1185">Reference proteome</keyword>
<accession>A0AAV9NST9</accession>
<evidence type="ECO:0000313" key="4">
    <source>
        <dbReference type="EMBL" id="KAK5063184.1"/>
    </source>
</evidence>
<dbReference type="InterPro" id="IPR001830">
    <property type="entry name" value="Glyco_trans_20"/>
</dbReference>
<feature type="region of interest" description="Disordered" evidence="3">
    <location>
        <begin position="480"/>
        <end position="511"/>
    </location>
</feature>
<comment type="caution">
    <text evidence="4">The sequence shown here is derived from an EMBL/GenBank/DDBJ whole genome shotgun (WGS) entry which is preliminary data.</text>
</comment>
<evidence type="ECO:0000256" key="1">
    <source>
        <dbReference type="ARBA" id="ARBA00022676"/>
    </source>
</evidence>
<protein>
    <recommendedName>
        <fullName evidence="6">Alpha,alpha-trehalose-phosphate synthase (UDP-forming)</fullName>
    </recommendedName>
</protein>
<dbReference type="Proteomes" id="UP001358417">
    <property type="component" value="Unassembled WGS sequence"/>
</dbReference>
<dbReference type="GO" id="GO:0003825">
    <property type="term" value="F:alpha,alpha-trehalose-phosphate synthase (UDP-forming) activity"/>
    <property type="evidence" value="ECO:0007669"/>
    <property type="project" value="TreeGrafter"/>
</dbReference>
<dbReference type="EMBL" id="JAVRRD010000002">
    <property type="protein sequence ID" value="KAK5063184.1"/>
    <property type="molecule type" value="Genomic_DNA"/>
</dbReference>
<dbReference type="PANTHER" id="PTHR10788:SF106">
    <property type="entry name" value="BCDNA.GH08860"/>
    <property type="match status" value="1"/>
</dbReference>
<gene>
    <name evidence="4" type="ORF">LTR84_005261</name>
</gene>
<evidence type="ECO:0008006" key="6">
    <source>
        <dbReference type="Google" id="ProtNLM"/>
    </source>
</evidence>
<dbReference type="GO" id="GO:0005829">
    <property type="term" value="C:cytosol"/>
    <property type="evidence" value="ECO:0007669"/>
    <property type="project" value="TreeGrafter"/>
</dbReference>
<dbReference type="Gene3D" id="3.40.50.2000">
    <property type="entry name" value="Glycogen Phosphorylase B"/>
    <property type="match status" value="2"/>
</dbReference>
<dbReference type="GO" id="GO:0005992">
    <property type="term" value="P:trehalose biosynthetic process"/>
    <property type="evidence" value="ECO:0007669"/>
    <property type="project" value="InterPro"/>
</dbReference>
<dbReference type="RefSeq" id="XP_064711456.1">
    <property type="nucleotide sequence ID" value="XM_064848832.1"/>
</dbReference>
<proteinExistence type="predicted"/>
<dbReference type="Pfam" id="PF00982">
    <property type="entry name" value="Glyco_transf_20"/>
    <property type="match status" value="1"/>
</dbReference>
<name>A0AAV9NST9_9EURO</name>
<dbReference type="PANTHER" id="PTHR10788">
    <property type="entry name" value="TREHALOSE-6-PHOSPHATE SYNTHASE"/>
    <property type="match status" value="1"/>
</dbReference>
<organism evidence="4 5">
    <name type="scientific">Exophiala bonariae</name>
    <dbReference type="NCBI Taxonomy" id="1690606"/>
    <lineage>
        <taxon>Eukaryota</taxon>
        <taxon>Fungi</taxon>
        <taxon>Dikarya</taxon>
        <taxon>Ascomycota</taxon>
        <taxon>Pezizomycotina</taxon>
        <taxon>Eurotiomycetes</taxon>
        <taxon>Chaetothyriomycetidae</taxon>
        <taxon>Chaetothyriales</taxon>
        <taxon>Herpotrichiellaceae</taxon>
        <taxon>Exophiala</taxon>
    </lineage>
</organism>
<evidence type="ECO:0000313" key="5">
    <source>
        <dbReference type="Proteomes" id="UP001358417"/>
    </source>
</evidence>
<dbReference type="SUPFAM" id="SSF53756">
    <property type="entry name" value="UDP-Glycosyltransferase/glycogen phosphorylase"/>
    <property type="match status" value="1"/>
</dbReference>
<feature type="compositionally biased region" description="Basic and acidic residues" evidence="3">
    <location>
        <begin position="495"/>
        <end position="511"/>
    </location>
</feature>
<reference evidence="4 5" key="1">
    <citation type="submission" date="2023-08" db="EMBL/GenBank/DDBJ databases">
        <title>Black Yeasts Isolated from many extreme environments.</title>
        <authorList>
            <person name="Coleine C."/>
            <person name="Stajich J.E."/>
            <person name="Selbmann L."/>
        </authorList>
    </citation>
    <scope>NUCLEOTIDE SEQUENCE [LARGE SCALE GENOMIC DNA]</scope>
    <source>
        <strain evidence="4 5">CCFEE 5792</strain>
    </source>
</reference>
<sequence>MDTNFEGRVIVVANRLPITITPKPDGNFDYSMSSGGLVSGLRSLAKVVDFKWFGWPGIDVHRNDKDTVRRELQDQFGAVPVFLNSDLAERHYNGFSNSVLWPLMHRMPDKVFSEKTWAAAYQEVNEVFADNILPIVEDGDIIWVHDYHLLLLPGILRQRMTKKKNLRIGFFLHTPFPSEDFFSILPFREAICQSLLSCDVVGFHTNGYAKDFVESACTVLEGVSVSPNDLHYEGRKVIVHGFPIGIQPQEFKDRLGAEETQEELERLRNDFRGQKVIVGVDRLDYIKGIPQKLKAFDRFLTENPDWLGKVALIQLAIPTRADVSTYQKLRDEVERLIGYINGKHSTFSHTPIHYLYRSVKPEHLCALYAVADVCIISSLQDGLNMVSYEFSACQAENKTKGILVMSQYAGAAKTLPACVVVNPWDTPRFAEHIRNTLTMPDHEREDRYRQNEKIVDEWTSVKWGISFLNTVIRMQLPKAEESNSTSADASLNQDIESKNRPHLDGDLEHMDDHDARFALPDDWSKG</sequence>
<dbReference type="GeneID" id="89973439"/>
<keyword evidence="1" id="KW-0328">Glycosyltransferase</keyword>
<dbReference type="CDD" id="cd03788">
    <property type="entry name" value="GT20_TPS"/>
    <property type="match status" value="1"/>
</dbReference>
<feature type="compositionally biased region" description="Polar residues" evidence="3">
    <location>
        <begin position="482"/>
        <end position="494"/>
    </location>
</feature>
<dbReference type="GO" id="GO:0005946">
    <property type="term" value="C:alpha,alpha-trehalose-phosphate synthase complex (UDP-forming)"/>
    <property type="evidence" value="ECO:0007669"/>
    <property type="project" value="TreeGrafter"/>
</dbReference>
<dbReference type="AlphaFoldDB" id="A0AAV9NST9"/>
<keyword evidence="2" id="KW-0808">Transferase</keyword>
<dbReference type="GO" id="GO:0004805">
    <property type="term" value="F:trehalose-phosphatase activity"/>
    <property type="evidence" value="ECO:0007669"/>
    <property type="project" value="TreeGrafter"/>
</dbReference>
<evidence type="ECO:0000256" key="2">
    <source>
        <dbReference type="ARBA" id="ARBA00022679"/>
    </source>
</evidence>